<dbReference type="AlphaFoldDB" id="X1LIK2"/>
<dbReference type="Gene3D" id="3.30.40.220">
    <property type="match status" value="1"/>
</dbReference>
<organism evidence="1">
    <name type="scientific">marine sediment metagenome</name>
    <dbReference type="NCBI Taxonomy" id="412755"/>
    <lineage>
        <taxon>unclassified sequences</taxon>
        <taxon>metagenomes</taxon>
        <taxon>ecological metagenomes</taxon>
    </lineage>
</organism>
<name>X1LIK2_9ZZZZ</name>
<reference evidence="1" key="1">
    <citation type="journal article" date="2014" name="Front. Microbiol.">
        <title>High frequency of phylogenetically diverse reductive dehalogenase-homologous genes in deep subseafloor sedimentary metagenomes.</title>
        <authorList>
            <person name="Kawai M."/>
            <person name="Futagami T."/>
            <person name="Toyoda A."/>
            <person name="Takaki Y."/>
            <person name="Nishi S."/>
            <person name="Hori S."/>
            <person name="Arai W."/>
            <person name="Tsubouchi T."/>
            <person name="Morono Y."/>
            <person name="Uchiyama I."/>
            <person name="Ito T."/>
            <person name="Fujiyama A."/>
            <person name="Inagaki F."/>
            <person name="Takami H."/>
        </authorList>
    </citation>
    <scope>NUCLEOTIDE SEQUENCE</scope>
    <source>
        <strain evidence="1">Expedition CK06-06</strain>
    </source>
</reference>
<evidence type="ECO:0008006" key="2">
    <source>
        <dbReference type="Google" id="ProtNLM"/>
    </source>
</evidence>
<gene>
    <name evidence="1" type="ORF">S06H3_05505</name>
</gene>
<accession>X1LIK2</accession>
<comment type="caution">
    <text evidence="1">The sequence shown here is derived from an EMBL/GenBank/DDBJ whole genome shotgun (WGS) entry which is preliminary data.</text>
</comment>
<protein>
    <recommendedName>
        <fullName evidence="2">HNH domain-containing protein</fullName>
    </recommendedName>
</protein>
<dbReference type="EMBL" id="BARV01002047">
    <property type="protein sequence ID" value="GAI02205.1"/>
    <property type="molecule type" value="Genomic_DNA"/>
</dbReference>
<proteinExistence type="predicted"/>
<evidence type="ECO:0000313" key="1">
    <source>
        <dbReference type="EMBL" id="GAI02205.1"/>
    </source>
</evidence>
<sequence>MTKKEDFLKNEKVRIRKLYSTKKHRKGFSNKDEFVKWFENTIKAQDFKCYYCDTSIFDICSLINQDKLKTRKTGYGTRGPNLEIDRKINSNGYTKENCVLSCYYCNNDKSYILDSEVYKKYFSENRKKYFEYLKNKK</sequence>